<dbReference type="InterPro" id="IPR029030">
    <property type="entry name" value="Caspase-like_dom_sf"/>
</dbReference>
<keyword evidence="1 2" id="KW-0732">Signal</keyword>
<evidence type="ECO:0000256" key="1">
    <source>
        <dbReference type="ARBA" id="ARBA00022729"/>
    </source>
</evidence>
<dbReference type="CDD" id="cd02258">
    <property type="entry name" value="Peptidase_C25_N"/>
    <property type="match status" value="1"/>
</dbReference>
<reference evidence="4 5" key="1">
    <citation type="submission" date="2018-12" db="EMBL/GenBank/DDBJ databases">
        <title>Hymenobacter gummosus sp. nov., isolated from a spring.</title>
        <authorList>
            <person name="Nie L."/>
        </authorList>
    </citation>
    <scope>NUCLEOTIDE SEQUENCE [LARGE SCALE GENOMIC DNA]</scope>
    <source>
        <strain evidence="4 5">KCTC 52166</strain>
    </source>
</reference>
<gene>
    <name evidence="4" type="primary">porU</name>
    <name evidence="4" type="ORF">EJV47_26970</name>
</gene>
<feature type="domain" description="Gingipain" evidence="3">
    <location>
        <begin position="563"/>
        <end position="972"/>
    </location>
</feature>
<keyword evidence="5" id="KW-1185">Reference proteome</keyword>
<comment type="caution">
    <text evidence="4">The sequence shown here is derived from an EMBL/GenBank/DDBJ whole genome shotgun (WGS) entry which is preliminary data.</text>
</comment>
<sequence>MRFSTSLLLVVLLGWAWQVRAQQPVTQVSLQWKGQAKIFPRGPQAVKVPTFAGASYAPGQWLPSVWLSIEGYATDVQLQNAQYEAFTAAEAALFNGAPTTVPGISLHHGLQNRQYQTRARVPAVRRNPQSGQLEKLVSFGYTYRNDTPPQSRTTARTYATNSALRSGDWYKIGVTNTALGTGTVFKLDKTFLSTLMGQAAVQSLDPRKLQLFGYGLGMLPQANNIDRPDDLAENAIYFADNGSNNATFEDNEYFLFYARGPHTWSYRSVNSTSTPRFMHEQNLYSDTTYYFINVGTTNGRRISAQPAVSGTATATISEYTDHFFYERELINLLRSGRRWLGEGFNKDAQKTFSFAGVSNLVPGSPLLVSSSVAATALPRTGGTNFELQLNGTSLGAAQRVIPQGCDPSTPDCHPEVAMFNLATYTTTAPSGTSTLQVGLTYKGAISDPGAVGYLDYLEIQARRQLTLGTEPLEFRSLDNIGPNKFSTFALQNAPAGTLVWDVTDPRQAQSVAHTNGRFLARTDALREYVAFTPSANFAVPRAFSRVANQNLHAIGATAPIDLIIVTPQIFLAQAQRLAEHRRTYDGLRPTVVTTQQIYNEFSSGGQDITAIRDFIKMIYDRPNGRTGRLYVVLFGDASYDYKGKPSNDEHIRAGNGLLPSWWTSRQMRDIENQNFVPTYESVSSFARVGGTLEGPSYCSDDYYGFLDDNEGEWSEIGTLASADMLDAAVGRLPIRFPQNQPGSVAMADAVVNKLIQYDDKTSQGKWRNRLTFVADDGDYNLHLTDSETSANLLMATKPAFNIGKVYLDMYPQQSISGGQSSPDANAALDAAIEQGSLLVSYAGHGGPSGWTDEKMLTNASVLQLQNRQNLTFMFTGTCDFAWYDDPQVKSAGEQVLTDTPGGAIGLLTTTRLVYANNNQALARAFYAELFQRNAATGQWPRLGDALVAGKDNDSQDVYNRNFTLLGDPSMRLAMPYYSVRATRISNADDPTHAPIDTLRALQRVLLEGEVVHPVSSTRQNFNGEVQVTVYEKPSTVRTLANENPGYEASVPVQKDVVYDGKATVTNGQFRVQFVVPKDINYSFGFGKISFYANDPAQNVDAHGANARIVVGGASTTALNDSIPPLIRLFMNDDTTFVYGGLTPQSSMMLGYISDDSGINTAGTGIGHELTATLDNDPSKVTVLNEYYTANLNSYTSGKVRYLFKNLSLGPHVLRVKAWDTFNNSSEKEIEFIAARDEKLALDHIFNYPNPFAGHTTFLFDHNRSGEELDVQVQIFTVSGKLVRTLSAHLFNSDSHVRSITWDGRDDYNDQLARGVYVYRLSVRAPRDGSQVSKFEKLVLLN</sequence>
<evidence type="ECO:0000313" key="4">
    <source>
        <dbReference type="EMBL" id="RTQ45010.1"/>
    </source>
</evidence>
<evidence type="ECO:0000256" key="2">
    <source>
        <dbReference type="SAM" id="SignalP"/>
    </source>
</evidence>
<dbReference type="NCBIfam" id="NF033707">
    <property type="entry name" value="T9SS_sortase"/>
    <property type="match status" value="1"/>
</dbReference>
<dbReference type="RefSeq" id="WP_126696325.1">
    <property type="nucleotide sequence ID" value="NZ_RXOF01000023.1"/>
</dbReference>
<accession>A0A431TV28</accession>
<dbReference type="InterPro" id="IPR026444">
    <property type="entry name" value="Secre_tail"/>
</dbReference>
<dbReference type="Gene3D" id="3.40.50.10390">
    <property type="entry name" value="Gingipain r, domain 1"/>
    <property type="match status" value="1"/>
</dbReference>
<name>A0A431TV28_9BACT</name>
<dbReference type="InterPro" id="IPR001769">
    <property type="entry name" value="Gingipain"/>
</dbReference>
<evidence type="ECO:0000313" key="5">
    <source>
        <dbReference type="Proteomes" id="UP000282184"/>
    </source>
</evidence>
<organism evidence="4 5">
    <name type="scientific">Hymenobacter gummosus</name>
    <dbReference type="NCBI Taxonomy" id="1776032"/>
    <lineage>
        <taxon>Bacteria</taxon>
        <taxon>Pseudomonadati</taxon>
        <taxon>Bacteroidota</taxon>
        <taxon>Cytophagia</taxon>
        <taxon>Cytophagales</taxon>
        <taxon>Hymenobacteraceae</taxon>
        <taxon>Hymenobacter</taxon>
    </lineage>
</organism>
<feature type="signal peptide" evidence="2">
    <location>
        <begin position="1"/>
        <end position="21"/>
    </location>
</feature>
<evidence type="ECO:0000259" key="3">
    <source>
        <dbReference type="Pfam" id="PF01364"/>
    </source>
</evidence>
<dbReference type="InterPro" id="IPR029031">
    <property type="entry name" value="Gingipain_N_sf"/>
</dbReference>
<dbReference type="SUPFAM" id="SSF52129">
    <property type="entry name" value="Caspase-like"/>
    <property type="match status" value="1"/>
</dbReference>
<dbReference type="GO" id="GO:0008234">
    <property type="term" value="F:cysteine-type peptidase activity"/>
    <property type="evidence" value="ECO:0007669"/>
    <property type="project" value="InterPro"/>
</dbReference>
<dbReference type="Gene3D" id="3.40.50.1460">
    <property type="match status" value="1"/>
</dbReference>
<dbReference type="NCBIfam" id="TIGR04183">
    <property type="entry name" value="Por_Secre_tail"/>
    <property type="match status" value="1"/>
</dbReference>
<dbReference type="Pfam" id="PF01364">
    <property type="entry name" value="Peptidase_C25"/>
    <property type="match status" value="1"/>
</dbReference>
<dbReference type="OrthoDB" id="9809780at2"/>
<dbReference type="EMBL" id="RXOF01000023">
    <property type="protein sequence ID" value="RTQ45010.1"/>
    <property type="molecule type" value="Genomic_DNA"/>
</dbReference>
<proteinExistence type="predicted"/>
<dbReference type="Proteomes" id="UP000282184">
    <property type="component" value="Unassembled WGS sequence"/>
</dbReference>
<dbReference type="GO" id="GO:0006508">
    <property type="term" value="P:proteolysis"/>
    <property type="evidence" value="ECO:0007669"/>
    <property type="project" value="InterPro"/>
</dbReference>
<dbReference type="Gene3D" id="2.60.40.4070">
    <property type="match status" value="1"/>
</dbReference>
<protein>
    <submittedName>
        <fullName evidence="4">Type IX secretion system sortase PorU</fullName>
    </submittedName>
</protein>
<feature type="chain" id="PRO_5019173461" evidence="2">
    <location>
        <begin position="22"/>
        <end position="1341"/>
    </location>
</feature>